<evidence type="ECO:0000256" key="7">
    <source>
        <dbReference type="ARBA" id="ARBA00023004"/>
    </source>
</evidence>
<dbReference type="PROSITE" id="PS51379">
    <property type="entry name" value="4FE4S_FER_2"/>
    <property type="match status" value="2"/>
</dbReference>
<dbReference type="GO" id="GO:0051539">
    <property type="term" value="F:4 iron, 4 sulfur cluster binding"/>
    <property type="evidence" value="ECO:0007669"/>
    <property type="project" value="UniProtKB-UniRule"/>
</dbReference>
<keyword evidence="6 9" id="KW-0249">Electron transport</keyword>
<evidence type="ECO:0000256" key="9">
    <source>
        <dbReference type="RuleBase" id="RU365098"/>
    </source>
</evidence>
<dbReference type="SUPFAM" id="SSF54862">
    <property type="entry name" value="4Fe-4S ferredoxins"/>
    <property type="match status" value="1"/>
</dbReference>
<evidence type="ECO:0000256" key="4">
    <source>
        <dbReference type="ARBA" id="ARBA00022485"/>
    </source>
</evidence>
<feature type="domain" description="4Fe-4S ferredoxin-type" evidence="10">
    <location>
        <begin position="1"/>
        <end position="26"/>
    </location>
</feature>
<dbReference type="InterPro" id="IPR050157">
    <property type="entry name" value="PSI_iron-sulfur_center"/>
</dbReference>
<accession>A0A9D1GN66</accession>
<reference evidence="11" key="2">
    <citation type="journal article" date="2021" name="PeerJ">
        <title>Extensive microbial diversity within the chicken gut microbiome revealed by metagenomics and culture.</title>
        <authorList>
            <person name="Gilroy R."/>
            <person name="Ravi A."/>
            <person name="Getino M."/>
            <person name="Pursley I."/>
            <person name="Horton D.L."/>
            <person name="Alikhan N.F."/>
            <person name="Baker D."/>
            <person name="Gharbi K."/>
            <person name="Hall N."/>
            <person name="Watson M."/>
            <person name="Adriaenssens E.M."/>
            <person name="Foster-Nyarko E."/>
            <person name="Jarju S."/>
            <person name="Secka A."/>
            <person name="Antonio M."/>
            <person name="Oren A."/>
            <person name="Chaudhuri R.R."/>
            <person name="La Ragione R."/>
            <person name="Hildebrand F."/>
            <person name="Pallen M.J."/>
        </authorList>
    </citation>
    <scope>NUCLEOTIDE SEQUENCE</scope>
    <source>
        <strain evidence="11">ChiHecec2B26-709</strain>
    </source>
</reference>
<evidence type="ECO:0000256" key="8">
    <source>
        <dbReference type="ARBA" id="ARBA00023014"/>
    </source>
</evidence>
<dbReference type="GO" id="GO:0009055">
    <property type="term" value="F:electron transfer activity"/>
    <property type="evidence" value="ECO:0007669"/>
    <property type="project" value="UniProtKB-UniRule"/>
</dbReference>
<dbReference type="PROSITE" id="PS00198">
    <property type="entry name" value="4FE4S_FER_1"/>
    <property type="match status" value="1"/>
</dbReference>
<proteinExistence type="predicted"/>
<reference evidence="11" key="1">
    <citation type="submission" date="2020-10" db="EMBL/GenBank/DDBJ databases">
        <authorList>
            <person name="Gilroy R."/>
        </authorList>
    </citation>
    <scope>NUCLEOTIDE SEQUENCE</scope>
    <source>
        <strain evidence="11">ChiHecec2B26-709</strain>
    </source>
</reference>
<comment type="caution">
    <text evidence="11">The sequence shown here is derived from an EMBL/GenBank/DDBJ whole genome shotgun (WGS) entry which is preliminary data.</text>
</comment>
<dbReference type="PANTHER" id="PTHR24960:SF79">
    <property type="entry name" value="PHOTOSYSTEM I IRON-SULFUR CENTER"/>
    <property type="match status" value="1"/>
</dbReference>
<keyword evidence="4 9" id="KW-0004">4Fe-4S</keyword>
<evidence type="ECO:0000256" key="2">
    <source>
        <dbReference type="ARBA" id="ARBA00003532"/>
    </source>
</evidence>
<gene>
    <name evidence="11" type="ORF">IAC35_05425</name>
</gene>
<dbReference type="GO" id="GO:0046872">
    <property type="term" value="F:metal ion binding"/>
    <property type="evidence" value="ECO:0007669"/>
    <property type="project" value="UniProtKB-UniRule"/>
</dbReference>
<keyword evidence="3 9" id="KW-0813">Transport</keyword>
<dbReference type="InterPro" id="IPR017900">
    <property type="entry name" value="4Fe4S_Fe_S_CS"/>
</dbReference>
<keyword evidence="5 9" id="KW-0479">Metal-binding</keyword>
<protein>
    <recommendedName>
        <fullName evidence="9">Ferredoxin</fullName>
    </recommendedName>
</protein>
<organism evidence="11 12">
    <name type="scientific">Candidatus Cryptobacteroides merdipullorum</name>
    <dbReference type="NCBI Taxonomy" id="2840771"/>
    <lineage>
        <taxon>Bacteria</taxon>
        <taxon>Pseudomonadati</taxon>
        <taxon>Bacteroidota</taxon>
        <taxon>Bacteroidia</taxon>
        <taxon>Bacteroidales</taxon>
        <taxon>Candidatus Cryptobacteroides</taxon>
    </lineage>
</organism>
<comment type="function">
    <text evidence="2 9">Ferredoxins are iron-sulfur proteins that transfer electrons in a wide variety of metabolic reactions.</text>
</comment>
<dbReference type="InterPro" id="IPR017896">
    <property type="entry name" value="4Fe4S_Fe-S-bd"/>
</dbReference>
<dbReference type="PRINTS" id="PR00354">
    <property type="entry name" value="7FE8SFRDOXIN"/>
</dbReference>
<feature type="domain" description="4Fe-4S ferredoxin-type" evidence="10">
    <location>
        <begin position="29"/>
        <end position="57"/>
    </location>
</feature>
<dbReference type="InterPro" id="IPR000813">
    <property type="entry name" value="7Fe_ferredoxin"/>
</dbReference>
<dbReference type="EMBL" id="DVLC01000104">
    <property type="protein sequence ID" value="HIT47280.1"/>
    <property type="molecule type" value="Genomic_DNA"/>
</dbReference>
<evidence type="ECO:0000259" key="10">
    <source>
        <dbReference type="PROSITE" id="PS51379"/>
    </source>
</evidence>
<evidence type="ECO:0000256" key="5">
    <source>
        <dbReference type="ARBA" id="ARBA00022723"/>
    </source>
</evidence>
<evidence type="ECO:0000313" key="11">
    <source>
        <dbReference type="EMBL" id="HIT47280.1"/>
    </source>
</evidence>
<evidence type="ECO:0000256" key="3">
    <source>
        <dbReference type="ARBA" id="ARBA00022448"/>
    </source>
</evidence>
<sequence length="57" mass="5776">MAYKINPDVCVACGSCQSECPSGAIKEGDVYSIDPDVCISCGACADACPMGAITPDE</sequence>
<evidence type="ECO:0000256" key="1">
    <source>
        <dbReference type="ARBA" id="ARBA00001966"/>
    </source>
</evidence>
<dbReference type="Gene3D" id="3.30.70.20">
    <property type="match status" value="1"/>
</dbReference>
<evidence type="ECO:0000256" key="6">
    <source>
        <dbReference type="ARBA" id="ARBA00022982"/>
    </source>
</evidence>
<evidence type="ECO:0000313" key="12">
    <source>
        <dbReference type="Proteomes" id="UP000886881"/>
    </source>
</evidence>
<keyword evidence="8 9" id="KW-0411">Iron-sulfur</keyword>
<comment type="cofactor">
    <cofactor evidence="1 9">
        <name>[4Fe-4S] cluster</name>
        <dbReference type="ChEBI" id="CHEBI:49883"/>
    </cofactor>
</comment>
<name>A0A9D1GN66_9BACT</name>
<dbReference type="Proteomes" id="UP000886881">
    <property type="component" value="Unassembled WGS sequence"/>
</dbReference>
<dbReference type="PANTHER" id="PTHR24960">
    <property type="entry name" value="PHOTOSYSTEM I IRON-SULFUR CENTER-RELATED"/>
    <property type="match status" value="1"/>
</dbReference>
<dbReference type="Pfam" id="PF00037">
    <property type="entry name" value="Fer4"/>
    <property type="match status" value="2"/>
</dbReference>
<keyword evidence="7 9" id="KW-0408">Iron</keyword>
<dbReference type="AlphaFoldDB" id="A0A9D1GN66"/>